<evidence type="ECO:0000256" key="14">
    <source>
        <dbReference type="ARBA" id="ARBA00049409"/>
    </source>
</evidence>
<dbReference type="SUPFAM" id="SSF55957">
    <property type="entry name" value="Phosphoglucomutase, C-terminal domain"/>
    <property type="match status" value="1"/>
</dbReference>
<gene>
    <name evidence="18" type="ORF">LITE_LOCUS44222</name>
</gene>
<dbReference type="Gene3D" id="3.30.310.50">
    <property type="entry name" value="Alpha-D-phosphohexomutase, C-terminal domain"/>
    <property type="match status" value="1"/>
</dbReference>
<evidence type="ECO:0000256" key="11">
    <source>
        <dbReference type="ARBA" id="ARBA00023277"/>
    </source>
</evidence>
<keyword evidence="19" id="KW-1185">Reference proteome</keyword>
<evidence type="ECO:0000259" key="17">
    <source>
        <dbReference type="Pfam" id="PF02880"/>
    </source>
</evidence>
<evidence type="ECO:0000259" key="15">
    <source>
        <dbReference type="Pfam" id="PF02878"/>
    </source>
</evidence>
<dbReference type="InterPro" id="IPR016055">
    <property type="entry name" value="A-D-PHexomutase_a/b/a-I/II/III"/>
</dbReference>
<dbReference type="CDD" id="cd03085">
    <property type="entry name" value="PGM1"/>
    <property type="match status" value="1"/>
</dbReference>
<proteinExistence type="inferred from homology"/>
<protein>
    <recommendedName>
        <fullName evidence="5">phosphoglucomutase (alpha-D-glucose-1,6-bisphosphate-dependent)</fullName>
        <ecNumber evidence="5">5.4.2.2</ecNumber>
    </recommendedName>
    <alternativeName>
        <fullName evidence="12">Glucose phosphomutase</fullName>
    </alternativeName>
</protein>
<evidence type="ECO:0000256" key="8">
    <source>
        <dbReference type="ARBA" id="ARBA00022723"/>
    </source>
</evidence>
<evidence type="ECO:0000256" key="12">
    <source>
        <dbReference type="ARBA" id="ARBA00041398"/>
    </source>
</evidence>
<comment type="caution">
    <text evidence="18">The sequence shown here is derived from an EMBL/GenBank/DDBJ whole genome shotgun (WGS) entry which is preliminary data.</text>
</comment>
<accession>A0AAV0QSF1</accession>
<keyword evidence="9" id="KW-0460">Magnesium</keyword>
<evidence type="ECO:0000256" key="6">
    <source>
        <dbReference type="ARBA" id="ARBA00022526"/>
    </source>
</evidence>
<dbReference type="PROSITE" id="PS00710">
    <property type="entry name" value="PGM_PMM"/>
    <property type="match status" value="1"/>
</dbReference>
<evidence type="ECO:0000256" key="1">
    <source>
        <dbReference type="ARBA" id="ARBA00000443"/>
    </source>
</evidence>
<comment type="catalytic activity">
    <reaction evidence="1">
        <text>alpha-D-glucose 1-phosphate = alpha-D-glucose 6-phosphate</text>
        <dbReference type="Rhea" id="RHEA:23536"/>
        <dbReference type="ChEBI" id="CHEBI:58225"/>
        <dbReference type="ChEBI" id="CHEBI:58601"/>
        <dbReference type="EC" id="5.4.2.2"/>
    </reaction>
</comment>
<evidence type="ECO:0000256" key="10">
    <source>
        <dbReference type="ARBA" id="ARBA00023235"/>
    </source>
</evidence>
<sequence length="680" mass="73940">MAPSLCCSRVENVFSSGIFKLKKQQSCVAAANARNGSIALLSSSSPSSRISLSGASFYHSTSRPRSLSVRAASPSSPAAVAEPEGIKINSVPTKPIEGQKTGTSGLRKKVKVFKEENYLANWIQALFNSLPPEDYKNGLLVLGGDGRYFNIEAAQTIIKIAAGNGVGKILVGKDGILSTPAVSAVIRKREANGGFIMSASHNPGGPDYDWGIKFNYSSGQPAPESITDKIYGNTLSISDIKTAEIPDTDLSHVGITKYGSFSVEVVDPVSDYLELMENVFDFQLIKSLVSSPEFRYMHRNQLSFNLESVFHSYGQSNYVHTDEFFLNASLKLWFTFDAMHAVTGAYAKPIFVDKLGASMDSIMNGVPLEDFGHGHPDPNLTYAKELVDIMYAENGPDFGAASDGDGDRNMILGKGFFVTPSDSVAIIAANAQEAIPYFKSGPKGLARSMPTSGALDRVADKLNLPFFEVPTGWKFFGNLMDAGKLSVCGEESFGTGSDHIREKDGIWAVLAWLSIIAHRNKDKKPGEKLTSVADVVKEHWATYGRNFFSRYDYEECESEGANKMVEYLRDVISKSKPGDQYGSYVLKFADDFSYTDPVDGSVASKQGVRFVFSDGSRIIFRLSGTGSAGATVRVYIEQFEPDVSKHDVDAQTALKPLIDLALSVSKLKEFTGREKPTVIT</sequence>
<keyword evidence="11" id="KW-0119">Carbohydrate metabolism</keyword>
<name>A0AAV0QSF1_9ROSI</name>
<dbReference type="InterPro" id="IPR036900">
    <property type="entry name" value="A-D-PHexomutase_C_sf"/>
</dbReference>
<dbReference type="Pfam" id="PF02879">
    <property type="entry name" value="PGM_PMM_II"/>
    <property type="match status" value="1"/>
</dbReference>
<dbReference type="AlphaFoldDB" id="A0AAV0QSF1"/>
<evidence type="ECO:0000256" key="9">
    <source>
        <dbReference type="ARBA" id="ARBA00022842"/>
    </source>
</evidence>
<dbReference type="EMBL" id="CAMGYJ010000010">
    <property type="protein sequence ID" value="CAI0547063.1"/>
    <property type="molecule type" value="Genomic_DNA"/>
</dbReference>
<dbReference type="FunFam" id="3.40.120.10:FF:000009">
    <property type="entry name" value="Phosphoglucomutase, cytoplasmic 1"/>
    <property type="match status" value="1"/>
</dbReference>
<dbReference type="FunFam" id="3.40.120.10:FF:000004">
    <property type="entry name" value="Phosphoglucomutase 5"/>
    <property type="match status" value="1"/>
</dbReference>
<reference evidence="18" key="1">
    <citation type="submission" date="2022-08" db="EMBL/GenBank/DDBJ databases">
        <authorList>
            <person name="Gutierrez-Valencia J."/>
        </authorList>
    </citation>
    <scope>NUCLEOTIDE SEQUENCE</scope>
</reference>
<dbReference type="FunFam" id="3.30.310.50:FF:000002">
    <property type="entry name" value="Phosphoglucomutase 5"/>
    <property type="match status" value="1"/>
</dbReference>
<comment type="catalytic activity">
    <reaction evidence="14">
        <text>O-phospho-L-seryl-[protein] + alpha-D-glucose 1-phosphate = alpha-D-glucose 1,6-bisphosphate + L-seryl-[protein]</text>
        <dbReference type="Rhea" id="RHEA:68748"/>
        <dbReference type="Rhea" id="RHEA-COMP:9863"/>
        <dbReference type="Rhea" id="RHEA-COMP:11604"/>
        <dbReference type="ChEBI" id="CHEBI:29999"/>
        <dbReference type="ChEBI" id="CHEBI:58392"/>
        <dbReference type="ChEBI" id="CHEBI:58601"/>
        <dbReference type="ChEBI" id="CHEBI:83421"/>
    </reaction>
</comment>
<evidence type="ECO:0000256" key="7">
    <source>
        <dbReference type="ARBA" id="ARBA00022553"/>
    </source>
</evidence>
<dbReference type="InterPro" id="IPR045244">
    <property type="entry name" value="PGM"/>
</dbReference>
<evidence type="ECO:0000313" key="18">
    <source>
        <dbReference type="EMBL" id="CAI0547063.1"/>
    </source>
</evidence>
<dbReference type="EC" id="5.4.2.2" evidence="5"/>
<dbReference type="InterPro" id="IPR005845">
    <property type="entry name" value="A-D-PHexomutase_a/b/a-II"/>
</dbReference>
<dbReference type="InterPro" id="IPR005846">
    <property type="entry name" value="A-D-PHexomutase_a/b/a-III"/>
</dbReference>
<dbReference type="PANTHER" id="PTHR22573:SF59">
    <property type="entry name" value="PHOSPHOGLUCOMUTASE, CHLOROPLASTIC"/>
    <property type="match status" value="1"/>
</dbReference>
<evidence type="ECO:0000256" key="3">
    <source>
        <dbReference type="ARBA" id="ARBA00010231"/>
    </source>
</evidence>
<keyword evidence="7" id="KW-0597">Phosphoprotein</keyword>
<dbReference type="Proteomes" id="UP001154282">
    <property type="component" value="Unassembled WGS sequence"/>
</dbReference>
<dbReference type="Gene3D" id="3.40.120.10">
    <property type="entry name" value="Alpha-D-Glucose-1,6-Bisphosphate, subunit A, domain 3"/>
    <property type="match status" value="3"/>
</dbReference>
<comment type="catalytic activity">
    <reaction evidence="13">
        <text>alpha-D-glucose 1,6-bisphosphate + L-seryl-[protein] = O-phospho-L-seryl-[protein] + alpha-D-glucose 6-phosphate</text>
        <dbReference type="Rhea" id="RHEA:68752"/>
        <dbReference type="Rhea" id="RHEA-COMP:9863"/>
        <dbReference type="Rhea" id="RHEA-COMP:11604"/>
        <dbReference type="ChEBI" id="CHEBI:29999"/>
        <dbReference type="ChEBI" id="CHEBI:58225"/>
        <dbReference type="ChEBI" id="CHEBI:58392"/>
        <dbReference type="ChEBI" id="CHEBI:83421"/>
    </reaction>
</comment>
<keyword evidence="6" id="KW-0313">Glucose metabolism</keyword>
<evidence type="ECO:0000259" key="16">
    <source>
        <dbReference type="Pfam" id="PF02879"/>
    </source>
</evidence>
<dbReference type="Pfam" id="PF24947">
    <property type="entry name" value="PGM1_C_vert_fung"/>
    <property type="match status" value="1"/>
</dbReference>
<dbReference type="FunFam" id="3.40.120.10:FF:000005">
    <property type="entry name" value="Phosphoglucomutase 5"/>
    <property type="match status" value="1"/>
</dbReference>
<dbReference type="PANTHER" id="PTHR22573">
    <property type="entry name" value="PHOSPHOHEXOMUTASE FAMILY MEMBER"/>
    <property type="match status" value="1"/>
</dbReference>
<dbReference type="GO" id="GO:0006006">
    <property type="term" value="P:glucose metabolic process"/>
    <property type="evidence" value="ECO:0007669"/>
    <property type="project" value="UniProtKB-KW"/>
</dbReference>
<evidence type="ECO:0000256" key="5">
    <source>
        <dbReference type="ARBA" id="ARBA00012728"/>
    </source>
</evidence>
<feature type="domain" description="Alpha-D-phosphohexomutase alpha/beta/alpha" evidence="16">
    <location>
        <begin position="330"/>
        <end position="412"/>
    </location>
</feature>
<feature type="domain" description="Alpha-D-phosphohexomutase alpha/beta/alpha" evidence="15">
    <location>
        <begin position="99"/>
        <end position="237"/>
    </location>
</feature>
<dbReference type="Pfam" id="PF02878">
    <property type="entry name" value="PGM_PMM_I"/>
    <property type="match status" value="1"/>
</dbReference>
<evidence type="ECO:0000256" key="13">
    <source>
        <dbReference type="ARBA" id="ARBA00049318"/>
    </source>
</evidence>
<feature type="domain" description="Alpha-D-phosphohexomutase alpha/beta/alpha" evidence="17">
    <location>
        <begin position="421"/>
        <end position="523"/>
    </location>
</feature>
<evidence type="ECO:0000256" key="4">
    <source>
        <dbReference type="ARBA" id="ARBA00011245"/>
    </source>
</evidence>
<keyword evidence="10" id="KW-0413">Isomerase</keyword>
<dbReference type="GO" id="GO:0005829">
    <property type="term" value="C:cytosol"/>
    <property type="evidence" value="ECO:0007669"/>
    <property type="project" value="TreeGrafter"/>
</dbReference>
<dbReference type="SUPFAM" id="SSF53738">
    <property type="entry name" value="Phosphoglucomutase, first 3 domains"/>
    <property type="match status" value="3"/>
</dbReference>
<dbReference type="InterPro" id="IPR005844">
    <property type="entry name" value="A-D-PHexomutase_a/b/a-I"/>
</dbReference>
<comment type="subunit">
    <text evidence="4">Monomer.</text>
</comment>
<organism evidence="18 19">
    <name type="scientific">Linum tenue</name>
    <dbReference type="NCBI Taxonomy" id="586396"/>
    <lineage>
        <taxon>Eukaryota</taxon>
        <taxon>Viridiplantae</taxon>
        <taxon>Streptophyta</taxon>
        <taxon>Embryophyta</taxon>
        <taxon>Tracheophyta</taxon>
        <taxon>Spermatophyta</taxon>
        <taxon>Magnoliopsida</taxon>
        <taxon>eudicotyledons</taxon>
        <taxon>Gunneridae</taxon>
        <taxon>Pentapetalae</taxon>
        <taxon>rosids</taxon>
        <taxon>fabids</taxon>
        <taxon>Malpighiales</taxon>
        <taxon>Linaceae</taxon>
        <taxon>Linum</taxon>
    </lineage>
</organism>
<keyword evidence="8" id="KW-0479">Metal-binding</keyword>
<comment type="cofactor">
    <cofactor evidence="2">
        <name>Mg(2+)</name>
        <dbReference type="ChEBI" id="CHEBI:18420"/>
    </cofactor>
</comment>
<dbReference type="NCBIfam" id="NF005737">
    <property type="entry name" value="PRK07564.1-1"/>
    <property type="match status" value="1"/>
</dbReference>
<dbReference type="GO" id="GO:0004614">
    <property type="term" value="F:phosphoglucomutase activity"/>
    <property type="evidence" value="ECO:0007669"/>
    <property type="project" value="UniProtKB-EC"/>
</dbReference>
<dbReference type="Pfam" id="PF02880">
    <property type="entry name" value="PGM_PMM_III"/>
    <property type="match status" value="1"/>
</dbReference>
<comment type="similarity">
    <text evidence="3">Belongs to the phosphohexose mutase family.</text>
</comment>
<dbReference type="GO" id="GO:0000287">
    <property type="term" value="F:magnesium ion binding"/>
    <property type="evidence" value="ECO:0007669"/>
    <property type="project" value="InterPro"/>
</dbReference>
<evidence type="ECO:0000256" key="2">
    <source>
        <dbReference type="ARBA" id="ARBA00001946"/>
    </source>
</evidence>
<dbReference type="InterPro" id="IPR016066">
    <property type="entry name" value="A-D-PHexomutase_CS"/>
</dbReference>
<evidence type="ECO:0000313" key="19">
    <source>
        <dbReference type="Proteomes" id="UP001154282"/>
    </source>
</evidence>